<evidence type="ECO:0000313" key="3">
    <source>
        <dbReference type="Proteomes" id="UP001497600"/>
    </source>
</evidence>
<feature type="compositionally biased region" description="Low complexity" evidence="1">
    <location>
        <begin position="190"/>
        <end position="201"/>
    </location>
</feature>
<feature type="compositionally biased region" description="Basic and acidic residues" evidence="1">
    <location>
        <begin position="540"/>
        <end position="550"/>
    </location>
</feature>
<dbReference type="Proteomes" id="UP001497600">
    <property type="component" value="Chromosome F"/>
</dbReference>
<feature type="region of interest" description="Disordered" evidence="1">
    <location>
        <begin position="771"/>
        <end position="813"/>
    </location>
</feature>
<feature type="region of interest" description="Disordered" evidence="1">
    <location>
        <begin position="888"/>
        <end position="945"/>
    </location>
</feature>
<gene>
    <name evidence="2" type="ORF">CAAN4_F05622</name>
</gene>
<dbReference type="EMBL" id="OZ004258">
    <property type="protein sequence ID" value="CAK7912137.1"/>
    <property type="molecule type" value="Genomic_DNA"/>
</dbReference>
<feature type="compositionally biased region" description="Basic and acidic residues" evidence="1">
    <location>
        <begin position="590"/>
        <end position="620"/>
    </location>
</feature>
<feature type="region of interest" description="Disordered" evidence="1">
    <location>
        <begin position="1074"/>
        <end position="1109"/>
    </location>
</feature>
<feature type="region of interest" description="Disordered" evidence="1">
    <location>
        <begin position="178"/>
        <end position="281"/>
    </location>
</feature>
<feature type="region of interest" description="Disordered" evidence="1">
    <location>
        <begin position="719"/>
        <end position="747"/>
    </location>
</feature>
<feature type="region of interest" description="Disordered" evidence="1">
    <location>
        <begin position="318"/>
        <end position="654"/>
    </location>
</feature>
<feature type="compositionally biased region" description="Low complexity" evidence="1">
    <location>
        <begin position="794"/>
        <end position="811"/>
    </location>
</feature>
<protein>
    <submittedName>
        <fullName evidence="2">Uncharacterized protein</fullName>
    </submittedName>
</protein>
<feature type="region of interest" description="Disordered" evidence="1">
    <location>
        <begin position="36"/>
        <end position="165"/>
    </location>
</feature>
<organism evidence="2 3">
    <name type="scientific">[Candida] anglica</name>
    <dbReference type="NCBI Taxonomy" id="148631"/>
    <lineage>
        <taxon>Eukaryota</taxon>
        <taxon>Fungi</taxon>
        <taxon>Dikarya</taxon>
        <taxon>Ascomycota</taxon>
        <taxon>Saccharomycotina</taxon>
        <taxon>Pichiomycetes</taxon>
        <taxon>Debaryomycetaceae</taxon>
        <taxon>Kurtzmaniella</taxon>
    </lineage>
</organism>
<feature type="compositionally biased region" description="Polar residues" evidence="1">
    <location>
        <begin position="957"/>
        <end position="997"/>
    </location>
</feature>
<feature type="compositionally biased region" description="Polar residues" evidence="1">
    <location>
        <begin position="722"/>
        <end position="739"/>
    </location>
</feature>
<name>A0ABP0EIF3_9ASCO</name>
<feature type="compositionally biased region" description="Basic and acidic residues" evidence="1">
    <location>
        <begin position="1185"/>
        <end position="1199"/>
    </location>
</feature>
<feature type="compositionally biased region" description="Polar residues" evidence="1">
    <location>
        <begin position="1025"/>
        <end position="1056"/>
    </location>
</feature>
<feature type="compositionally biased region" description="Low complexity" evidence="1">
    <location>
        <begin position="560"/>
        <end position="579"/>
    </location>
</feature>
<feature type="region of interest" description="Disordered" evidence="1">
    <location>
        <begin position="1"/>
        <end position="20"/>
    </location>
</feature>
<evidence type="ECO:0000313" key="2">
    <source>
        <dbReference type="EMBL" id="CAK7912137.1"/>
    </source>
</evidence>
<feature type="compositionally biased region" description="Low complexity" evidence="1">
    <location>
        <begin position="126"/>
        <end position="165"/>
    </location>
</feature>
<keyword evidence="3" id="KW-1185">Reference proteome</keyword>
<feature type="compositionally biased region" description="Basic and acidic residues" evidence="1">
    <location>
        <begin position="359"/>
        <end position="411"/>
    </location>
</feature>
<feature type="compositionally biased region" description="Low complexity" evidence="1">
    <location>
        <begin position="1076"/>
        <end position="1086"/>
    </location>
</feature>
<feature type="compositionally biased region" description="Basic and acidic residues" evidence="1">
    <location>
        <begin position="897"/>
        <end position="922"/>
    </location>
</feature>
<feature type="compositionally biased region" description="Basic and acidic residues" evidence="1">
    <location>
        <begin position="318"/>
        <end position="331"/>
    </location>
</feature>
<feature type="region of interest" description="Disordered" evidence="1">
    <location>
        <begin position="957"/>
        <end position="1057"/>
    </location>
</feature>
<feature type="compositionally biased region" description="Polar residues" evidence="1">
    <location>
        <begin position="180"/>
        <end position="189"/>
    </location>
</feature>
<sequence>MSRRNSMTSNASISTTGSTFMRSMSTEQLLGYEDKFTKKSMKKTPGVVNSVGVKKSISVSQSIQKIQKLTPSPPSAGSASSTSSTPMVQGLSSSSSSSSSSNGGFHKTQNGAYIFPNGEVFRPRNSSSPASTGTGITSTATSTATSNTPPHSSSPTPKTFMTKSNSINNIKKLNLVHSLRATTNDTPTNIHISASSHSGASQTTPGGPGPNHSMSGSVKRPYQSTNVVKESASNSVVSLDDTTNPTHHNSSSDSNPSSLSNYNLNRSSTNTPTTSISNSIDEGTIDVIPEIEEKNRESKREDTHVLEFNVGIIERESLKVSSKESPKEIPEKIPQTISINKEAEKIKEKEPPKGSPSEIPEKITIKKGSEKIEETKETPKDTPKETPKDTSKEIKEINNTKETPKETKEKISNVSKELSNEPSSNSNSLSNSSPSNSTNHTPKGSITSEENDKSDTNDTNESKYSSNDGNSSDNKSSSQLNSSDDSPETSSPSESKNSSSSNDSIHLKDSPVNSSIYSSGTSPDNAIVSTSNDTLSVNPSKKELTPDTPKRSRSVKFVELSDTSLSSSESSDVGSPSVTPMKTSIQRIISKLDDPLHDKSQCDDLEKSSSVHKIDSEKKKVTPAPVTTSHSLNNSLSSQEYSTPTTSPFLEATPINEPHNTFYKLLHDDQKEVPPRGDLKVSENKVTAIRGSAIFNHLEASDYSSDDEIDMARSFEPERRNSVTFDSSVASSPGSCNPFPSSPAYSHEADTTLIEELDEKDSSPSIVVSQIDEVDEEQDNEVEQKNEESATKINDNTDNNNNNNNNNNNTNLSTAPVAATVHKEVLPAPIISESTTTVAAPSTNTIINDGASCLTGMISPNVSPVLHPTSANPSPKITTDYKSMIPTNSIPTLGSENEPKINRRNVEDPEKKKRIEKMDERVPMVSTAAKSTEKKPESTSTIKSMIVQPVTASSVTASSLKSQHVPTSTKSVTPTFAQPRTPNSNSRAHGLNLSKQLPPSPKLFKSHSQDHSPVKLKSTPRLQKAKSSSALNKRLPSQTHSQKSVDSLQGDHQGQNPKFKNFFKKFFNKAERKESSSSLTSTASATGKWARSRSSDTNTHSSNNSSISSSKITVLHKMAEPIMDDLTLTKLPSIEHDANMFDDMLLSFDEKFNRNSVITTKESTRDNIDAIFRDDELTEDQIADQQKRDGGEDTDKSQSSEDIVQPGNESGDADHLLPDHLRQNSDELYIDENILFVRNEVSWMDDVRSLLDDKNILARIPTSDDTTTSNDEQEETFLIDNEQLTNLFNNLTDIQRRSLPMHLKYIRQFKDFDTLEITVRTGRKPLVRGAQPVKPSIRRGYPGGSHEKTAGPTNKRHVTFGHKISVNETFAPELYKRYNKSVTQYTLTEPYEINKIKAELNHYKCNEMLVHEKSQNNTHFFY</sequence>
<accession>A0ABP0EIF3</accession>
<feature type="compositionally biased region" description="Polar residues" evidence="1">
    <location>
        <begin position="212"/>
        <end position="237"/>
    </location>
</feature>
<evidence type="ECO:0000256" key="1">
    <source>
        <dbReference type="SAM" id="MobiDB-lite"/>
    </source>
</evidence>
<feature type="compositionally biased region" description="Polar residues" evidence="1">
    <location>
        <begin position="639"/>
        <end position="648"/>
    </location>
</feature>
<feature type="compositionally biased region" description="Acidic residues" evidence="1">
    <location>
        <begin position="772"/>
        <end position="781"/>
    </location>
</feature>
<feature type="compositionally biased region" description="Basic and acidic residues" evidence="1">
    <location>
        <begin position="341"/>
        <end position="352"/>
    </location>
</feature>
<feature type="compositionally biased region" description="Low complexity" evidence="1">
    <location>
        <begin position="627"/>
        <end position="638"/>
    </location>
</feature>
<proteinExistence type="predicted"/>
<feature type="region of interest" description="Disordered" evidence="1">
    <location>
        <begin position="1333"/>
        <end position="1355"/>
    </location>
</feature>
<feature type="compositionally biased region" description="Polar residues" evidence="1">
    <location>
        <begin position="438"/>
        <end position="448"/>
    </location>
</feature>
<feature type="compositionally biased region" description="Low complexity" evidence="1">
    <location>
        <begin position="241"/>
        <end position="279"/>
    </location>
</feature>
<feature type="compositionally biased region" description="Polar residues" evidence="1">
    <location>
        <begin position="511"/>
        <end position="539"/>
    </location>
</feature>
<reference evidence="2 3" key="1">
    <citation type="submission" date="2024-01" db="EMBL/GenBank/DDBJ databases">
        <authorList>
            <consortium name="Genoscope - CEA"/>
            <person name="William W."/>
        </authorList>
    </citation>
    <scope>NUCLEOTIDE SEQUENCE [LARGE SCALE GENOMIC DNA]</scope>
    <source>
        <strain evidence="2 3">29B2s-10</strain>
    </source>
</reference>
<feature type="compositionally biased region" description="Low complexity" evidence="1">
    <location>
        <begin position="47"/>
        <end position="101"/>
    </location>
</feature>
<feature type="compositionally biased region" description="Low complexity" evidence="1">
    <location>
        <begin position="1095"/>
        <end position="1109"/>
    </location>
</feature>
<feature type="compositionally biased region" description="Low complexity" evidence="1">
    <location>
        <begin position="420"/>
        <end position="437"/>
    </location>
</feature>
<feature type="compositionally biased region" description="Low complexity" evidence="1">
    <location>
        <begin position="465"/>
        <end position="504"/>
    </location>
</feature>
<feature type="region of interest" description="Disordered" evidence="1">
    <location>
        <begin position="1170"/>
        <end position="1218"/>
    </location>
</feature>